<protein>
    <submittedName>
        <fullName evidence="7">Lipopolysaccharide biosynthesis protein</fullName>
    </submittedName>
</protein>
<feature type="transmembrane region" description="Helical" evidence="6">
    <location>
        <begin position="87"/>
        <end position="115"/>
    </location>
</feature>
<feature type="transmembrane region" description="Helical" evidence="6">
    <location>
        <begin position="161"/>
        <end position="182"/>
    </location>
</feature>
<dbReference type="RefSeq" id="WP_122265153.1">
    <property type="nucleotide sequence ID" value="NZ_CAXYLJ010000041.1"/>
</dbReference>
<dbReference type="Proteomes" id="UP000284689">
    <property type="component" value="Unassembled WGS sequence"/>
</dbReference>
<feature type="transmembrane region" description="Helical" evidence="6">
    <location>
        <begin position="305"/>
        <end position="328"/>
    </location>
</feature>
<gene>
    <name evidence="7" type="ORF">DW794_20380</name>
</gene>
<reference evidence="7 8" key="1">
    <citation type="submission" date="2018-08" db="EMBL/GenBank/DDBJ databases">
        <title>A genome reference for cultivated species of the human gut microbiota.</title>
        <authorList>
            <person name="Zou Y."/>
            <person name="Xue W."/>
            <person name="Luo G."/>
        </authorList>
    </citation>
    <scope>NUCLEOTIDE SEQUENCE [LARGE SCALE GENOMIC DNA]</scope>
    <source>
        <strain evidence="7 8">AM31-16AC</strain>
    </source>
</reference>
<keyword evidence="5 6" id="KW-0472">Membrane</keyword>
<name>A0A414F787_9BACE</name>
<dbReference type="GO" id="GO:0042910">
    <property type="term" value="F:xenobiotic transmembrane transporter activity"/>
    <property type="evidence" value="ECO:0007669"/>
    <property type="project" value="InterPro"/>
</dbReference>
<comment type="subcellular location">
    <subcellularLocation>
        <location evidence="1">Cell membrane</location>
        <topology evidence="1">Multi-pass membrane protein</topology>
    </subcellularLocation>
</comment>
<proteinExistence type="predicted"/>
<feature type="transmembrane region" description="Helical" evidence="6">
    <location>
        <begin position="445"/>
        <end position="464"/>
    </location>
</feature>
<feature type="transmembrane region" description="Helical" evidence="6">
    <location>
        <begin position="188"/>
        <end position="209"/>
    </location>
</feature>
<evidence type="ECO:0000256" key="5">
    <source>
        <dbReference type="ARBA" id="ARBA00023136"/>
    </source>
</evidence>
<dbReference type="GO" id="GO:0005886">
    <property type="term" value="C:plasma membrane"/>
    <property type="evidence" value="ECO:0007669"/>
    <property type="project" value="UniProtKB-SubCell"/>
</dbReference>
<keyword evidence="4 6" id="KW-1133">Transmembrane helix</keyword>
<evidence type="ECO:0000256" key="6">
    <source>
        <dbReference type="SAM" id="Phobius"/>
    </source>
</evidence>
<dbReference type="EMBL" id="QSJD01000051">
    <property type="protein sequence ID" value="RHD42384.1"/>
    <property type="molecule type" value="Genomic_DNA"/>
</dbReference>
<evidence type="ECO:0000256" key="3">
    <source>
        <dbReference type="ARBA" id="ARBA00022692"/>
    </source>
</evidence>
<dbReference type="PANTHER" id="PTHR30250:SF26">
    <property type="entry name" value="PSMA PROTEIN"/>
    <property type="match status" value="1"/>
</dbReference>
<dbReference type="InterPro" id="IPR002528">
    <property type="entry name" value="MATE_fam"/>
</dbReference>
<organism evidence="7 8">
    <name type="scientific">Bacteroides caccae</name>
    <dbReference type="NCBI Taxonomy" id="47678"/>
    <lineage>
        <taxon>Bacteria</taxon>
        <taxon>Pseudomonadati</taxon>
        <taxon>Bacteroidota</taxon>
        <taxon>Bacteroidia</taxon>
        <taxon>Bacteroidales</taxon>
        <taxon>Bacteroidaceae</taxon>
        <taxon>Bacteroides</taxon>
    </lineage>
</organism>
<sequence>MSDNSANNKRIAKNTLFLYFRTILIMLVTLYTSRVVLNTLGVEDFGVYNAVGGVVSMFAVISGALSNAISRYITYGLGKGDKEKLKMIFCTSVNIQIIIALIIFVLCEIVGLWFLNSRMNIPEDRLVAANWVLHCSLLTFVVNLISVPYNACIIAHEHMNAYAYISIFDAILKMSVAYLLIVSPVDKLIAYSVLLFVTALGVRLLYGFYCGRHFKECKYKPIYDRVLFKEMMGFAGWNFFGNATSVLNIQGVNILINVFFGVVANSARGIASQIDAAVNQLVVTFTTAVNPQITKSYAQGDSQRLNYLVCKGAKFSFFLLLLFAVPLFFEADTILKIWLVNVPEGASLFTRLALIGALVTILGNTGYTACLATGNIKKYSIVITLIGNLNFIFTWIAYNLGASVEMTYYIYILVYIVVLIARLMLMKEILQFPISIYFKEVIGKILLPTMMAIIGPFYVCQYFEVSITRVFIDCLFSILWTGTFIMLFGLTKGERITILRKLKSAIVKIAKKLKMY</sequence>
<dbReference type="GO" id="GO:0015297">
    <property type="term" value="F:antiporter activity"/>
    <property type="evidence" value="ECO:0007669"/>
    <property type="project" value="InterPro"/>
</dbReference>
<dbReference type="PANTHER" id="PTHR30250">
    <property type="entry name" value="PST FAMILY PREDICTED COLANIC ACID TRANSPORTER"/>
    <property type="match status" value="1"/>
</dbReference>
<feature type="transmembrane region" description="Helical" evidence="6">
    <location>
        <begin position="379"/>
        <end position="400"/>
    </location>
</feature>
<feature type="transmembrane region" description="Helical" evidence="6">
    <location>
        <begin position="348"/>
        <end position="367"/>
    </location>
</feature>
<evidence type="ECO:0000256" key="1">
    <source>
        <dbReference type="ARBA" id="ARBA00004651"/>
    </source>
</evidence>
<accession>A0A414F787</accession>
<keyword evidence="3 6" id="KW-0812">Transmembrane</keyword>
<evidence type="ECO:0000313" key="8">
    <source>
        <dbReference type="Proteomes" id="UP000284689"/>
    </source>
</evidence>
<comment type="caution">
    <text evidence="7">The sequence shown here is derived from an EMBL/GenBank/DDBJ whole genome shotgun (WGS) entry which is preliminary data.</text>
</comment>
<feature type="transmembrane region" description="Helical" evidence="6">
    <location>
        <begin position="16"/>
        <end position="33"/>
    </location>
</feature>
<dbReference type="InterPro" id="IPR050833">
    <property type="entry name" value="Poly_Biosynth_Transport"/>
</dbReference>
<evidence type="ECO:0000313" key="7">
    <source>
        <dbReference type="EMBL" id="RHD42384.1"/>
    </source>
</evidence>
<dbReference type="Pfam" id="PF01554">
    <property type="entry name" value="MatE"/>
    <property type="match status" value="1"/>
</dbReference>
<feature type="transmembrane region" description="Helical" evidence="6">
    <location>
        <begin position="470"/>
        <end position="491"/>
    </location>
</feature>
<keyword evidence="2" id="KW-1003">Cell membrane</keyword>
<evidence type="ECO:0000256" key="4">
    <source>
        <dbReference type="ARBA" id="ARBA00022989"/>
    </source>
</evidence>
<evidence type="ECO:0000256" key="2">
    <source>
        <dbReference type="ARBA" id="ARBA00022475"/>
    </source>
</evidence>
<dbReference type="AlphaFoldDB" id="A0A414F787"/>
<feature type="transmembrane region" description="Helical" evidence="6">
    <location>
        <begin position="45"/>
        <end position="66"/>
    </location>
</feature>
<feature type="transmembrane region" description="Helical" evidence="6">
    <location>
        <begin position="406"/>
        <end position="425"/>
    </location>
</feature>
<feature type="transmembrane region" description="Helical" evidence="6">
    <location>
        <begin position="127"/>
        <end position="149"/>
    </location>
</feature>